<comment type="caution">
    <text evidence="1">The sequence shown here is derived from an EMBL/GenBank/DDBJ whole genome shotgun (WGS) entry which is preliminary data.</text>
</comment>
<dbReference type="EMBL" id="CM042885">
    <property type="protein sequence ID" value="KAI4365526.1"/>
    <property type="molecule type" value="Genomic_DNA"/>
</dbReference>
<organism evidence="1 2">
    <name type="scientific">Melastoma candidum</name>
    <dbReference type="NCBI Taxonomy" id="119954"/>
    <lineage>
        <taxon>Eukaryota</taxon>
        <taxon>Viridiplantae</taxon>
        <taxon>Streptophyta</taxon>
        <taxon>Embryophyta</taxon>
        <taxon>Tracheophyta</taxon>
        <taxon>Spermatophyta</taxon>
        <taxon>Magnoliopsida</taxon>
        <taxon>eudicotyledons</taxon>
        <taxon>Gunneridae</taxon>
        <taxon>Pentapetalae</taxon>
        <taxon>rosids</taxon>
        <taxon>malvids</taxon>
        <taxon>Myrtales</taxon>
        <taxon>Melastomataceae</taxon>
        <taxon>Melastomatoideae</taxon>
        <taxon>Melastomateae</taxon>
        <taxon>Melastoma</taxon>
    </lineage>
</organism>
<keyword evidence="2" id="KW-1185">Reference proteome</keyword>
<dbReference type="Proteomes" id="UP001057402">
    <property type="component" value="Chromosome 6"/>
</dbReference>
<sequence length="144" mass="16296">MGRFASMLLERLKNKRPVYVGDSLNRVQWVSMVGIVRSRRWDVQRRNDATSIQDGPANVVRLDGEIHVNRKDPGRVCHHVTNPPEGRGMGRGAGLQLFRETEPVTKEGYRGSDWDLGIMQAVEVAMERLKKGFVVEVLNITQLS</sequence>
<evidence type="ECO:0000313" key="2">
    <source>
        <dbReference type="Proteomes" id="UP001057402"/>
    </source>
</evidence>
<protein>
    <submittedName>
        <fullName evidence="1">Uncharacterized protein</fullName>
    </submittedName>
</protein>
<accession>A0ACB9QGT5</accession>
<name>A0ACB9QGT5_9MYRT</name>
<reference evidence="2" key="1">
    <citation type="journal article" date="2023" name="Front. Plant Sci.">
        <title>Chromosomal-level genome assembly of Melastoma candidum provides insights into trichome evolution.</title>
        <authorList>
            <person name="Zhong Y."/>
            <person name="Wu W."/>
            <person name="Sun C."/>
            <person name="Zou P."/>
            <person name="Liu Y."/>
            <person name="Dai S."/>
            <person name="Zhou R."/>
        </authorList>
    </citation>
    <scope>NUCLEOTIDE SEQUENCE [LARGE SCALE GENOMIC DNA]</scope>
</reference>
<evidence type="ECO:0000313" key="1">
    <source>
        <dbReference type="EMBL" id="KAI4365526.1"/>
    </source>
</evidence>
<gene>
    <name evidence="1" type="ORF">MLD38_021505</name>
</gene>
<proteinExistence type="predicted"/>